<gene>
    <name evidence="5" type="ordered locus">Mhun_3111</name>
</gene>
<dbReference type="InterPro" id="IPR045851">
    <property type="entry name" value="AMP-bd_C_sf"/>
</dbReference>
<dbReference type="GO" id="GO:0006631">
    <property type="term" value="P:fatty acid metabolic process"/>
    <property type="evidence" value="ECO:0007669"/>
    <property type="project" value="TreeGrafter"/>
</dbReference>
<dbReference type="EnsemblBacteria" id="ABD42798">
    <property type="protein sequence ID" value="ABD42798"/>
    <property type="gene ID" value="Mhun_3111"/>
</dbReference>
<dbReference type="Pfam" id="PF00501">
    <property type="entry name" value="AMP-binding"/>
    <property type="match status" value="1"/>
</dbReference>
<evidence type="ECO:0000259" key="3">
    <source>
        <dbReference type="Pfam" id="PF00501"/>
    </source>
</evidence>
<dbReference type="InterPro" id="IPR025110">
    <property type="entry name" value="AMP-bd_C"/>
</dbReference>
<dbReference type="PANTHER" id="PTHR43201:SF5">
    <property type="entry name" value="MEDIUM-CHAIN ACYL-COA LIGASE ACSF2, MITOCHONDRIAL"/>
    <property type="match status" value="1"/>
</dbReference>
<organism evidence="5 6">
    <name type="scientific">Methanospirillum hungatei JF-1 (strain ATCC 27890 / DSM 864 / NBRC 100397 / JF-1)</name>
    <dbReference type="NCBI Taxonomy" id="323259"/>
    <lineage>
        <taxon>Archaea</taxon>
        <taxon>Methanobacteriati</taxon>
        <taxon>Methanobacteriota</taxon>
        <taxon>Stenosarchaea group</taxon>
        <taxon>Methanomicrobia</taxon>
        <taxon>Methanomicrobiales</taxon>
        <taxon>Methanospirillaceae</taxon>
        <taxon>Methanospirillum</taxon>
    </lineage>
</organism>
<sequence>METSISDKSLTSIINGCRISAFFVQKKFLSKFSNNEKILTEDLLVTLPTSKLPNTIHVRDNDVAVVIFTSGSTGTKKGVMLTHGNLCANTESIVQYLKLTSQDRVCATLPFFYCYGASLLHTHLRIGGSIVIANHIFLGGVIRDINSFFCTGFAGVPSTYQILINKTPFLKEDMPTLRYMTQAGGQLPNKYIKIIAEAFPQKEFFVMYGATEATARLSFLPPDKVLTKLGSIGKGIPGVTLEVINGDGKTVQSGETGEITAIGDNIMKGYYGDPEGTQSVIKSGRLHTGDLATVDDEGYIYVIGRTKNIIKSGGYRISPNKIEEFICSIDGVNGCVVLGLPDEIMGEAVIAVVQPGKIPESSLREQILTRCTQHLPSYKIPKQIFFIQEFPLNASNKVDKKTLAAILERRKEVREVAK</sequence>
<dbReference type="KEGG" id="mhu:Mhun_3111"/>
<evidence type="ECO:0000256" key="2">
    <source>
        <dbReference type="ARBA" id="ARBA00022598"/>
    </source>
</evidence>
<reference evidence="6" key="1">
    <citation type="journal article" date="2016" name="Stand. Genomic Sci.">
        <title>Complete genome sequence of Methanospirillum hungatei type strain JF1.</title>
        <authorList>
            <person name="Gunsalus R.P."/>
            <person name="Cook L.E."/>
            <person name="Crable B."/>
            <person name="Rohlin L."/>
            <person name="McDonald E."/>
            <person name="Mouttaki H."/>
            <person name="Sieber J.R."/>
            <person name="Poweleit N."/>
            <person name="Zhou H."/>
            <person name="Lapidus A.L."/>
            <person name="Daligault H.E."/>
            <person name="Land M."/>
            <person name="Gilna P."/>
            <person name="Ivanova N."/>
            <person name="Kyrpides N."/>
            <person name="Culley D.E."/>
            <person name="McInerney M.J."/>
        </authorList>
    </citation>
    <scope>NUCLEOTIDE SEQUENCE [LARGE SCALE GENOMIC DNA]</scope>
    <source>
        <strain evidence="6">ATCC 27890 / DSM 864 / NBRC 100397 / JF-1</strain>
    </source>
</reference>
<evidence type="ECO:0000259" key="4">
    <source>
        <dbReference type="Pfam" id="PF13193"/>
    </source>
</evidence>
<name>Q2FNF9_METHJ</name>
<evidence type="ECO:0000256" key="1">
    <source>
        <dbReference type="ARBA" id="ARBA00006432"/>
    </source>
</evidence>
<dbReference type="EMBL" id="CP000254">
    <property type="protein sequence ID" value="ABD42798.1"/>
    <property type="molecule type" value="Genomic_DNA"/>
</dbReference>
<evidence type="ECO:0000313" key="5">
    <source>
        <dbReference type="EMBL" id="ABD42798.1"/>
    </source>
</evidence>
<dbReference type="SUPFAM" id="SSF56801">
    <property type="entry name" value="Acetyl-CoA synthetase-like"/>
    <property type="match status" value="1"/>
</dbReference>
<keyword evidence="6" id="KW-1185">Reference proteome</keyword>
<dbReference type="Gene3D" id="3.30.300.30">
    <property type="match status" value="1"/>
</dbReference>
<feature type="domain" description="AMP-dependent synthetase/ligase" evidence="3">
    <location>
        <begin position="9"/>
        <end position="271"/>
    </location>
</feature>
<dbReference type="Gene3D" id="3.40.50.12780">
    <property type="entry name" value="N-terminal domain of ligase-like"/>
    <property type="match status" value="1"/>
</dbReference>
<dbReference type="HOGENOM" id="CLU_000022_59_0_2"/>
<protein>
    <submittedName>
        <fullName evidence="5">AMP-dependent synthetase and ligase</fullName>
    </submittedName>
</protein>
<comment type="similarity">
    <text evidence="1">Belongs to the ATP-dependent AMP-binding enzyme family.</text>
</comment>
<dbReference type="Pfam" id="PF13193">
    <property type="entry name" value="AMP-binding_C"/>
    <property type="match status" value="1"/>
</dbReference>
<proteinExistence type="inferred from homology"/>
<feature type="domain" description="AMP-binding enzyme C-terminal" evidence="4">
    <location>
        <begin position="321"/>
        <end position="397"/>
    </location>
</feature>
<dbReference type="eggNOG" id="arCOG00857">
    <property type="taxonomic scope" value="Archaea"/>
</dbReference>
<dbReference type="Proteomes" id="UP000001941">
    <property type="component" value="Chromosome"/>
</dbReference>
<keyword evidence="2 5" id="KW-0436">Ligase</keyword>
<dbReference type="GO" id="GO:0031956">
    <property type="term" value="F:medium-chain fatty acid-CoA ligase activity"/>
    <property type="evidence" value="ECO:0007669"/>
    <property type="project" value="TreeGrafter"/>
</dbReference>
<evidence type="ECO:0000313" key="6">
    <source>
        <dbReference type="Proteomes" id="UP000001941"/>
    </source>
</evidence>
<dbReference type="InterPro" id="IPR042099">
    <property type="entry name" value="ANL_N_sf"/>
</dbReference>
<dbReference type="InParanoid" id="Q2FNF9"/>
<dbReference type="AlphaFoldDB" id="Q2FNF9"/>
<dbReference type="InterPro" id="IPR000873">
    <property type="entry name" value="AMP-dep_synth/lig_dom"/>
</dbReference>
<accession>Q2FNF9</accession>
<dbReference type="PANTHER" id="PTHR43201">
    <property type="entry name" value="ACYL-COA SYNTHETASE"/>
    <property type="match status" value="1"/>
</dbReference>
<dbReference type="STRING" id="323259.Mhun_3111"/>